<dbReference type="Proteomes" id="UP000724874">
    <property type="component" value="Unassembled WGS sequence"/>
</dbReference>
<gene>
    <name evidence="1" type="ORF">CPB84DRAFT_1843967</name>
</gene>
<proteinExistence type="predicted"/>
<protein>
    <submittedName>
        <fullName evidence="1">Uncharacterized protein</fullName>
    </submittedName>
</protein>
<evidence type="ECO:0000313" key="2">
    <source>
        <dbReference type="Proteomes" id="UP000724874"/>
    </source>
</evidence>
<organism evidence="1 2">
    <name type="scientific">Gymnopilus junonius</name>
    <name type="common">Spectacular rustgill mushroom</name>
    <name type="synonym">Gymnopilus spectabilis subsp. junonius</name>
    <dbReference type="NCBI Taxonomy" id="109634"/>
    <lineage>
        <taxon>Eukaryota</taxon>
        <taxon>Fungi</taxon>
        <taxon>Dikarya</taxon>
        <taxon>Basidiomycota</taxon>
        <taxon>Agaricomycotina</taxon>
        <taxon>Agaricomycetes</taxon>
        <taxon>Agaricomycetidae</taxon>
        <taxon>Agaricales</taxon>
        <taxon>Agaricineae</taxon>
        <taxon>Hymenogastraceae</taxon>
        <taxon>Gymnopilus</taxon>
    </lineage>
</organism>
<keyword evidence="2" id="KW-1185">Reference proteome</keyword>
<dbReference type="EMBL" id="JADNYJ010000015">
    <property type="protein sequence ID" value="KAF8907257.1"/>
    <property type="molecule type" value="Genomic_DNA"/>
</dbReference>
<reference evidence="1" key="1">
    <citation type="submission" date="2020-11" db="EMBL/GenBank/DDBJ databases">
        <authorList>
            <consortium name="DOE Joint Genome Institute"/>
            <person name="Ahrendt S."/>
            <person name="Riley R."/>
            <person name="Andreopoulos W."/>
            <person name="LaButti K."/>
            <person name="Pangilinan J."/>
            <person name="Ruiz-duenas F.J."/>
            <person name="Barrasa J.M."/>
            <person name="Sanchez-Garcia M."/>
            <person name="Camarero S."/>
            <person name="Miyauchi S."/>
            <person name="Serrano A."/>
            <person name="Linde D."/>
            <person name="Babiker R."/>
            <person name="Drula E."/>
            <person name="Ayuso-Fernandez I."/>
            <person name="Pacheco R."/>
            <person name="Padilla G."/>
            <person name="Ferreira P."/>
            <person name="Barriuso J."/>
            <person name="Kellner H."/>
            <person name="Castanera R."/>
            <person name="Alfaro M."/>
            <person name="Ramirez L."/>
            <person name="Pisabarro A.G."/>
            <person name="Kuo A."/>
            <person name="Tritt A."/>
            <person name="Lipzen A."/>
            <person name="He G."/>
            <person name="Yan M."/>
            <person name="Ng V."/>
            <person name="Cullen D."/>
            <person name="Martin F."/>
            <person name="Rosso M.-N."/>
            <person name="Henrissat B."/>
            <person name="Hibbett D."/>
            <person name="Martinez A.T."/>
            <person name="Grigoriev I.V."/>
        </authorList>
    </citation>
    <scope>NUCLEOTIDE SEQUENCE</scope>
    <source>
        <strain evidence="1">AH 44721</strain>
    </source>
</reference>
<dbReference type="AlphaFoldDB" id="A0A9P5NWV9"/>
<sequence length="149" mass="17404">MNDYHSSCEHVFLRPAGCLKPTPSLMPPTWLGYADPPTAEERRCAQKRDFYRLNVFSECEKVHRQAEHKKNSLSSKEEAQRLCREHQWETDAHYRAVHCELLRLKAIQYCHAKKQHNEIVEDEAEFQQLMSQDFEVVVGFGVDGELCPN</sequence>
<accession>A0A9P5NWV9</accession>
<name>A0A9P5NWV9_GYMJU</name>
<comment type="caution">
    <text evidence="1">The sequence shown here is derived from an EMBL/GenBank/DDBJ whole genome shotgun (WGS) entry which is preliminary data.</text>
</comment>
<evidence type="ECO:0000313" key="1">
    <source>
        <dbReference type="EMBL" id="KAF8907257.1"/>
    </source>
</evidence>